<protein>
    <submittedName>
        <fullName evidence="3">Acyltransferase</fullName>
    </submittedName>
</protein>
<keyword evidence="4" id="KW-1185">Reference proteome</keyword>
<name>A0A511XD37_9PROT</name>
<feature type="transmembrane region" description="Helical" evidence="1">
    <location>
        <begin position="208"/>
        <end position="231"/>
    </location>
</feature>
<evidence type="ECO:0000256" key="1">
    <source>
        <dbReference type="SAM" id="Phobius"/>
    </source>
</evidence>
<evidence type="ECO:0000313" key="3">
    <source>
        <dbReference type="EMBL" id="GEN60873.1"/>
    </source>
</evidence>
<feature type="transmembrane region" description="Helical" evidence="1">
    <location>
        <begin position="243"/>
        <end position="261"/>
    </location>
</feature>
<keyword evidence="3" id="KW-0808">Transferase</keyword>
<comment type="caution">
    <text evidence="3">The sequence shown here is derived from an EMBL/GenBank/DDBJ whole genome shotgun (WGS) entry which is preliminary data.</text>
</comment>
<organism evidence="3 4">
    <name type="scientific">Acetobacter nitrogenifigens DSM 23921 = NBRC 105050</name>
    <dbReference type="NCBI Taxonomy" id="1120919"/>
    <lineage>
        <taxon>Bacteria</taxon>
        <taxon>Pseudomonadati</taxon>
        <taxon>Pseudomonadota</taxon>
        <taxon>Alphaproteobacteria</taxon>
        <taxon>Acetobacterales</taxon>
        <taxon>Acetobacteraceae</taxon>
        <taxon>Acetobacter</taxon>
    </lineage>
</organism>
<sequence length="387" mass="43143">MTLGVRNRRVDLLRGVSILLVLLHHFNIAYHLPDTALGRWLLPDFVRAVARNGNYGVTIFFVISGFLITSNSEKRWGTLPRTDVRSFYGLRIARIVPCLLLLLLIVNGLDASGVTIFGSHDPATHEPVSRWLVNLAALTFWMNVLIGHMGWVNYPLGVLWSLSVEEVFYLTFPLLARLLRDTRWIVGVWLAVIVAGPVYRLYHQGDEGGFLFAYFASFDGIAIGCCTALLARGRRLDEQVARIAQPVVIAAMVSLYLWKSIGATNVYGVTLMALFAGFLLLAGDAHPQGPLVRRNGVLRCVEWFGRQSYELYLFHLVVLGLMRSVWPPASVHGDEKLALLAFFMIAASGLAALISRWYSEPLNRRLRSALVRVQERSGARIPQSGTA</sequence>
<feature type="transmembrane region" description="Helical" evidence="1">
    <location>
        <begin position="267"/>
        <end position="287"/>
    </location>
</feature>
<accession>A0A511XD37</accession>
<dbReference type="GO" id="GO:0009103">
    <property type="term" value="P:lipopolysaccharide biosynthetic process"/>
    <property type="evidence" value="ECO:0007669"/>
    <property type="project" value="TreeGrafter"/>
</dbReference>
<keyword evidence="1" id="KW-1133">Transmembrane helix</keyword>
<dbReference type="PANTHER" id="PTHR23028:SF53">
    <property type="entry name" value="ACYL_TRANSF_3 DOMAIN-CONTAINING PROTEIN"/>
    <property type="match status" value="1"/>
</dbReference>
<keyword evidence="3" id="KW-0012">Acyltransferase</keyword>
<evidence type="ECO:0000259" key="2">
    <source>
        <dbReference type="Pfam" id="PF01757"/>
    </source>
</evidence>
<feature type="transmembrane region" description="Helical" evidence="1">
    <location>
        <begin position="184"/>
        <end position="202"/>
    </location>
</feature>
<feature type="transmembrane region" description="Helical" evidence="1">
    <location>
        <begin position="12"/>
        <end position="32"/>
    </location>
</feature>
<dbReference type="PANTHER" id="PTHR23028">
    <property type="entry name" value="ACETYLTRANSFERASE"/>
    <property type="match status" value="1"/>
</dbReference>
<dbReference type="OrthoDB" id="9796461at2"/>
<dbReference type="EMBL" id="BJYF01000021">
    <property type="protein sequence ID" value="GEN60873.1"/>
    <property type="molecule type" value="Genomic_DNA"/>
</dbReference>
<dbReference type="InterPro" id="IPR002656">
    <property type="entry name" value="Acyl_transf_3_dom"/>
</dbReference>
<dbReference type="InterPro" id="IPR050879">
    <property type="entry name" value="Acyltransferase_3"/>
</dbReference>
<feature type="transmembrane region" description="Helical" evidence="1">
    <location>
        <begin position="131"/>
        <end position="152"/>
    </location>
</feature>
<dbReference type="GO" id="GO:0016747">
    <property type="term" value="F:acyltransferase activity, transferring groups other than amino-acyl groups"/>
    <property type="evidence" value="ECO:0007669"/>
    <property type="project" value="InterPro"/>
</dbReference>
<dbReference type="RefSeq" id="WP_026398466.1">
    <property type="nucleotide sequence ID" value="NZ_AUBI01000012.1"/>
</dbReference>
<dbReference type="AlphaFoldDB" id="A0A511XD37"/>
<keyword evidence="1" id="KW-0472">Membrane</keyword>
<feature type="transmembrane region" description="Helical" evidence="1">
    <location>
        <begin position="338"/>
        <end position="358"/>
    </location>
</feature>
<feature type="transmembrane region" description="Helical" evidence="1">
    <location>
        <begin position="52"/>
        <end position="71"/>
    </location>
</feature>
<feature type="domain" description="Acyltransferase 3" evidence="2">
    <location>
        <begin position="9"/>
        <end position="348"/>
    </location>
</feature>
<evidence type="ECO:0000313" key="4">
    <source>
        <dbReference type="Proteomes" id="UP000321635"/>
    </source>
</evidence>
<dbReference type="Pfam" id="PF01757">
    <property type="entry name" value="Acyl_transf_3"/>
    <property type="match status" value="1"/>
</dbReference>
<feature type="transmembrane region" description="Helical" evidence="1">
    <location>
        <begin position="92"/>
        <end position="111"/>
    </location>
</feature>
<keyword evidence="1" id="KW-0812">Transmembrane</keyword>
<reference evidence="3 4" key="1">
    <citation type="submission" date="2019-07" db="EMBL/GenBank/DDBJ databases">
        <title>Whole genome shotgun sequence of Acetobacter nitrogenifigens NBRC 105050.</title>
        <authorList>
            <person name="Hosoyama A."/>
            <person name="Uohara A."/>
            <person name="Ohji S."/>
            <person name="Ichikawa N."/>
        </authorList>
    </citation>
    <scope>NUCLEOTIDE SEQUENCE [LARGE SCALE GENOMIC DNA]</scope>
    <source>
        <strain evidence="3 4">NBRC 105050</strain>
    </source>
</reference>
<proteinExistence type="predicted"/>
<dbReference type="GO" id="GO:0016020">
    <property type="term" value="C:membrane"/>
    <property type="evidence" value="ECO:0007669"/>
    <property type="project" value="TreeGrafter"/>
</dbReference>
<dbReference type="Proteomes" id="UP000321635">
    <property type="component" value="Unassembled WGS sequence"/>
</dbReference>
<gene>
    <name evidence="3" type="ORF">ANI02nite_27570</name>
</gene>